<proteinExistence type="predicted"/>
<organism evidence="2">
    <name type="scientific">Tanacetum cinerariifolium</name>
    <name type="common">Dalmatian daisy</name>
    <name type="synonym">Chrysanthemum cinerariifolium</name>
    <dbReference type="NCBI Taxonomy" id="118510"/>
    <lineage>
        <taxon>Eukaryota</taxon>
        <taxon>Viridiplantae</taxon>
        <taxon>Streptophyta</taxon>
        <taxon>Embryophyta</taxon>
        <taxon>Tracheophyta</taxon>
        <taxon>Spermatophyta</taxon>
        <taxon>Magnoliopsida</taxon>
        <taxon>eudicotyledons</taxon>
        <taxon>Gunneridae</taxon>
        <taxon>Pentapetalae</taxon>
        <taxon>asterids</taxon>
        <taxon>campanulids</taxon>
        <taxon>Asterales</taxon>
        <taxon>Asteraceae</taxon>
        <taxon>Asteroideae</taxon>
        <taxon>Anthemideae</taxon>
        <taxon>Anthemidinae</taxon>
        <taxon>Tanacetum</taxon>
    </lineage>
</organism>
<dbReference type="EMBL" id="BKCJ011042550">
    <property type="protein sequence ID" value="GFC73453.1"/>
    <property type="molecule type" value="Genomic_DNA"/>
</dbReference>
<sequence>QAVAAHQRPGVGVASSRNIGGRQLRGAACANHRSRSSQHRRGHHGDAHRGRGKRAAARIRDREAVHRVLGWGYAERGRIGGSGQAIAAHQRPGVGGREARQVGSAEYGRAAGASQRRRRNDGRRRVHVDVYRRRRGAAAARKAVAAHQRPGIGVGSGRAREGYIVDSPEVAPVIRIMPAQLHAGLVEVAGQVDGRGSRRIDVAGISGNCRPGGAAVGRDFHGPAARIQNQKLLEGDAQSRIAYCAENRRSKRGVGGRIWPARI</sequence>
<name>A0A699QRF9_TANCI</name>
<accession>A0A699QRF9</accession>
<dbReference type="AlphaFoldDB" id="A0A699QRF9"/>
<evidence type="ECO:0000313" key="2">
    <source>
        <dbReference type="EMBL" id="GFC73453.1"/>
    </source>
</evidence>
<feature type="region of interest" description="Disordered" evidence="1">
    <location>
        <begin position="25"/>
        <end position="58"/>
    </location>
</feature>
<feature type="compositionally biased region" description="Basic residues" evidence="1">
    <location>
        <begin position="115"/>
        <end position="124"/>
    </location>
</feature>
<feature type="region of interest" description="Disordered" evidence="1">
    <location>
        <begin position="85"/>
        <end position="124"/>
    </location>
</feature>
<comment type="caution">
    <text evidence="2">The sequence shown here is derived from an EMBL/GenBank/DDBJ whole genome shotgun (WGS) entry which is preliminary data.</text>
</comment>
<reference evidence="2" key="1">
    <citation type="journal article" date="2019" name="Sci. Rep.">
        <title>Draft genome of Tanacetum cinerariifolium, the natural source of mosquito coil.</title>
        <authorList>
            <person name="Yamashiro T."/>
            <person name="Shiraishi A."/>
            <person name="Satake H."/>
            <person name="Nakayama K."/>
        </authorList>
    </citation>
    <scope>NUCLEOTIDE SEQUENCE</scope>
</reference>
<gene>
    <name evidence="2" type="ORF">Tci_845423</name>
</gene>
<feature type="non-terminal residue" evidence="2">
    <location>
        <position position="1"/>
    </location>
</feature>
<protein>
    <submittedName>
        <fullName evidence="2">Uncharacterized protein</fullName>
    </submittedName>
</protein>
<evidence type="ECO:0000256" key="1">
    <source>
        <dbReference type="SAM" id="MobiDB-lite"/>
    </source>
</evidence>
<feature type="compositionally biased region" description="Basic residues" evidence="1">
    <location>
        <begin position="32"/>
        <end position="43"/>
    </location>
</feature>